<keyword evidence="1" id="KW-0472">Membrane</keyword>
<feature type="transmembrane region" description="Helical" evidence="1">
    <location>
        <begin position="6"/>
        <end position="25"/>
    </location>
</feature>
<keyword evidence="1" id="KW-0812">Transmembrane</keyword>
<sequence length="41" mass="4920">MISKTTGQFIIQTTITFYYFFKIFLTLLKTEKKSGVVYKKY</sequence>
<gene>
    <name evidence="2" type="ORF">METZ01_LOCUS337835</name>
</gene>
<dbReference type="AlphaFoldDB" id="A0A382QKX4"/>
<organism evidence="2">
    <name type="scientific">marine metagenome</name>
    <dbReference type="NCBI Taxonomy" id="408172"/>
    <lineage>
        <taxon>unclassified sequences</taxon>
        <taxon>metagenomes</taxon>
        <taxon>ecological metagenomes</taxon>
    </lineage>
</organism>
<evidence type="ECO:0000256" key="1">
    <source>
        <dbReference type="SAM" id="Phobius"/>
    </source>
</evidence>
<evidence type="ECO:0000313" key="2">
    <source>
        <dbReference type="EMBL" id="SVC84981.1"/>
    </source>
</evidence>
<reference evidence="2" key="1">
    <citation type="submission" date="2018-05" db="EMBL/GenBank/DDBJ databases">
        <authorList>
            <person name="Lanie J.A."/>
            <person name="Ng W.-L."/>
            <person name="Kazmierczak K.M."/>
            <person name="Andrzejewski T.M."/>
            <person name="Davidsen T.M."/>
            <person name="Wayne K.J."/>
            <person name="Tettelin H."/>
            <person name="Glass J.I."/>
            <person name="Rusch D."/>
            <person name="Podicherti R."/>
            <person name="Tsui H.-C.T."/>
            <person name="Winkler M.E."/>
        </authorList>
    </citation>
    <scope>NUCLEOTIDE SEQUENCE</scope>
</reference>
<name>A0A382QKX4_9ZZZZ</name>
<dbReference type="EMBL" id="UINC01114578">
    <property type="protein sequence ID" value="SVC84981.1"/>
    <property type="molecule type" value="Genomic_DNA"/>
</dbReference>
<keyword evidence="1" id="KW-1133">Transmembrane helix</keyword>
<proteinExistence type="predicted"/>
<protein>
    <submittedName>
        <fullName evidence="2">Uncharacterized protein</fullName>
    </submittedName>
</protein>
<accession>A0A382QKX4</accession>